<organism evidence="2 3">
    <name type="scientific">Hyphodiscus hymeniophilus</name>
    <dbReference type="NCBI Taxonomy" id="353542"/>
    <lineage>
        <taxon>Eukaryota</taxon>
        <taxon>Fungi</taxon>
        <taxon>Dikarya</taxon>
        <taxon>Ascomycota</taxon>
        <taxon>Pezizomycotina</taxon>
        <taxon>Leotiomycetes</taxon>
        <taxon>Helotiales</taxon>
        <taxon>Hyphodiscaceae</taxon>
        <taxon>Hyphodiscus</taxon>
    </lineage>
</organism>
<dbReference type="PANTHER" id="PTHR39199">
    <property type="entry name" value="BLR5128 PROTEIN"/>
    <property type="match status" value="1"/>
</dbReference>
<sequence length="151" mass="16121">MSNSVTIATAPGETSLKALLSTLTTTLHPSAYVFINLPPTTPLSSIPPLDKIQLLFHEPSEGLTLITTLGTATEHGFEYSFPCKMITLNVQSSLDAVGFMAVIATRLAALGMGVNPVSGFLHDHIFVPVGREEDAVRELGKLAEDSRDAKE</sequence>
<evidence type="ECO:0000313" key="2">
    <source>
        <dbReference type="EMBL" id="KAG0652730.1"/>
    </source>
</evidence>
<keyword evidence="3" id="KW-1185">Reference proteome</keyword>
<reference evidence="2" key="1">
    <citation type="submission" date="2019-07" db="EMBL/GenBank/DDBJ databases">
        <title>Hyphodiscus hymeniophilus genome sequencing and assembly.</title>
        <authorList>
            <person name="Kramer G."/>
            <person name="Nodwell J."/>
        </authorList>
    </citation>
    <scope>NUCLEOTIDE SEQUENCE</scope>
    <source>
        <strain evidence="2">ATCC 34498</strain>
    </source>
</reference>
<dbReference type="Pfam" id="PF10000">
    <property type="entry name" value="ACT_3"/>
    <property type="match status" value="1"/>
</dbReference>
<name>A0A9P6VR81_9HELO</name>
<protein>
    <recommendedName>
        <fullName evidence="1">DUF2241 domain-containing protein</fullName>
    </recommendedName>
</protein>
<feature type="domain" description="DUF2241" evidence="1">
    <location>
        <begin position="11"/>
        <end position="84"/>
    </location>
</feature>
<dbReference type="Gene3D" id="3.30.2130.10">
    <property type="entry name" value="VC0802-like"/>
    <property type="match status" value="1"/>
</dbReference>
<proteinExistence type="predicted"/>
<dbReference type="InterPro" id="IPR018717">
    <property type="entry name" value="DUF2241"/>
</dbReference>
<dbReference type="Proteomes" id="UP000785200">
    <property type="component" value="Unassembled WGS sequence"/>
</dbReference>
<dbReference type="PANTHER" id="PTHR39199:SF1">
    <property type="entry name" value="BLR5128 PROTEIN"/>
    <property type="match status" value="1"/>
</dbReference>
<dbReference type="EMBL" id="VNKQ01000002">
    <property type="protein sequence ID" value="KAG0652730.1"/>
    <property type="molecule type" value="Genomic_DNA"/>
</dbReference>
<comment type="caution">
    <text evidence="2">The sequence shown here is derived from an EMBL/GenBank/DDBJ whole genome shotgun (WGS) entry which is preliminary data.</text>
</comment>
<evidence type="ECO:0000259" key="1">
    <source>
        <dbReference type="Pfam" id="PF10000"/>
    </source>
</evidence>
<dbReference type="SUPFAM" id="SSF55021">
    <property type="entry name" value="ACT-like"/>
    <property type="match status" value="2"/>
</dbReference>
<dbReference type="AlphaFoldDB" id="A0A9P6VR81"/>
<evidence type="ECO:0000313" key="3">
    <source>
        <dbReference type="Proteomes" id="UP000785200"/>
    </source>
</evidence>
<dbReference type="InterPro" id="IPR045865">
    <property type="entry name" value="ACT-like_dom_sf"/>
</dbReference>
<dbReference type="GO" id="GO:0046394">
    <property type="term" value="P:carboxylic acid biosynthetic process"/>
    <property type="evidence" value="ECO:0007669"/>
    <property type="project" value="UniProtKB-ARBA"/>
</dbReference>
<accession>A0A9P6VR81</accession>
<dbReference type="OrthoDB" id="10064407at2759"/>
<gene>
    <name evidence="2" type="ORF">D0Z07_0755</name>
</gene>
<dbReference type="GO" id="GO:0006520">
    <property type="term" value="P:amino acid metabolic process"/>
    <property type="evidence" value="ECO:0007669"/>
    <property type="project" value="UniProtKB-ARBA"/>
</dbReference>